<gene>
    <name evidence="3" type="ORF">CHH67_10430</name>
    <name evidence="2" type="ORF">GNP94_17740</name>
</gene>
<evidence type="ECO:0000313" key="3">
    <source>
        <dbReference type="EMBL" id="PAD77423.1"/>
    </source>
</evidence>
<evidence type="ECO:0000313" key="2">
    <source>
        <dbReference type="EMBL" id="MUG67832.1"/>
    </source>
</evidence>
<dbReference type="SUPFAM" id="SSF51695">
    <property type="entry name" value="PLC-like phosphodiesterases"/>
    <property type="match status" value="1"/>
</dbReference>
<name>A0A268EWC5_9BACL</name>
<dbReference type="EMBL" id="WOAA01000018">
    <property type="protein sequence ID" value="MUG67832.1"/>
    <property type="molecule type" value="Genomic_DNA"/>
</dbReference>
<dbReference type="Proteomes" id="UP000215596">
    <property type="component" value="Unassembled WGS sequence"/>
</dbReference>
<dbReference type="EMBL" id="NPBY01000030">
    <property type="protein sequence ID" value="PAD77423.1"/>
    <property type="molecule type" value="Genomic_DNA"/>
</dbReference>
<dbReference type="Proteomes" id="UP000435177">
    <property type="component" value="Unassembled WGS sequence"/>
</dbReference>
<accession>A0A268EWC5</accession>
<dbReference type="InterPro" id="IPR030395">
    <property type="entry name" value="GP_PDE_dom"/>
</dbReference>
<dbReference type="Pfam" id="PF03009">
    <property type="entry name" value="GDPD"/>
    <property type="match status" value="1"/>
</dbReference>
<dbReference type="PANTHER" id="PTHR43805:SF1">
    <property type="entry name" value="GP-PDE DOMAIN-CONTAINING PROTEIN"/>
    <property type="match status" value="1"/>
</dbReference>
<evidence type="ECO:0000313" key="5">
    <source>
        <dbReference type="Proteomes" id="UP000435177"/>
    </source>
</evidence>
<reference evidence="3 4" key="1">
    <citation type="submission" date="2017-07" db="EMBL/GenBank/DDBJ databases">
        <title>Isolation and whole genome analysis of endospore-forming bacteria from heroin.</title>
        <authorList>
            <person name="Kalinowski J."/>
            <person name="Ahrens B."/>
            <person name="Al-Dilaimi A."/>
            <person name="Winkler A."/>
            <person name="Wibberg D."/>
            <person name="Schleenbecker U."/>
            <person name="Ruckert C."/>
            <person name="Wolfel R."/>
            <person name="Grass G."/>
        </authorList>
    </citation>
    <scope>NUCLEOTIDE SEQUENCE [LARGE SCALE GENOMIC DNA]</scope>
    <source>
        <strain evidence="3 4">7537-G1</strain>
    </source>
</reference>
<protein>
    <submittedName>
        <fullName evidence="3">Glycerophosphodiester phosphodiesterase</fullName>
    </submittedName>
</protein>
<evidence type="ECO:0000259" key="1">
    <source>
        <dbReference type="PROSITE" id="PS51704"/>
    </source>
</evidence>
<dbReference type="GO" id="GO:0008081">
    <property type="term" value="F:phosphoric diester hydrolase activity"/>
    <property type="evidence" value="ECO:0007669"/>
    <property type="project" value="InterPro"/>
</dbReference>
<proteinExistence type="predicted"/>
<dbReference type="OrthoDB" id="384721at2"/>
<dbReference type="GO" id="GO:0006629">
    <property type="term" value="P:lipid metabolic process"/>
    <property type="evidence" value="ECO:0007669"/>
    <property type="project" value="InterPro"/>
</dbReference>
<organism evidence="3 4">
    <name type="scientific">Paenibacillus campinasensis</name>
    <dbReference type="NCBI Taxonomy" id="66347"/>
    <lineage>
        <taxon>Bacteria</taxon>
        <taxon>Bacillati</taxon>
        <taxon>Bacillota</taxon>
        <taxon>Bacilli</taxon>
        <taxon>Bacillales</taxon>
        <taxon>Paenibacillaceae</taxon>
        <taxon>Paenibacillus</taxon>
    </lineage>
</organism>
<dbReference type="PANTHER" id="PTHR43805">
    <property type="entry name" value="GLYCEROPHOSPHORYL DIESTER PHOSPHODIESTERASE"/>
    <property type="match status" value="1"/>
</dbReference>
<dbReference type="AlphaFoldDB" id="A0A268EWC5"/>
<dbReference type="PROSITE" id="PS51704">
    <property type="entry name" value="GP_PDE"/>
    <property type="match status" value="1"/>
</dbReference>
<feature type="domain" description="GP-PDE" evidence="1">
    <location>
        <begin position="22"/>
        <end position="307"/>
    </location>
</feature>
<keyword evidence="5" id="KW-1185">Reference proteome</keyword>
<dbReference type="Gene3D" id="3.20.20.190">
    <property type="entry name" value="Phosphatidylinositol (PI) phosphodiesterase"/>
    <property type="match status" value="1"/>
</dbReference>
<dbReference type="InterPro" id="IPR017946">
    <property type="entry name" value="PLC-like_Pdiesterase_TIM-brl"/>
</dbReference>
<sequence length="311" mass="34777">MIAGFLFLNNTSIFTKSPDSEPLLLAHRGLGQTFPMEGIEADTCTAEWIFEPEHPYLENTIPSMKAAFEAGADIVELDIQMTKDQQFAVFHDASLDCRTEAAGAIKDYTMEELKQLDIGYGYTADGGKTYPFRGKGIGLMPSLDEVLRDIPEGEFLLHIKSNDPEEGALLAEFLRRLPAEQRSRLSVYGGDMPVYTLKNELPTVRAMSKETLKSCLISYEGAGWTGYVPAVCRNTQLHIPEKYARLLWGWPDKFLSRMEKVNTRVILVGGDGEWSEGYDTLEDLERLPDGYTGGIWTNRIDVIGPSYKIAD</sequence>
<evidence type="ECO:0000313" key="4">
    <source>
        <dbReference type="Proteomes" id="UP000215596"/>
    </source>
</evidence>
<reference evidence="2 5" key="2">
    <citation type="submission" date="2019-11" db="EMBL/GenBank/DDBJ databases">
        <title>Draft genome sequences of five Paenibacillus species of dairy origin.</title>
        <authorList>
            <person name="Olajide A.M."/>
            <person name="Chen S."/>
            <person name="Lapointe G."/>
        </authorList>
    </citation>
    <scope>NUCLEOTIDE SEQUENCE [LARGE SCALE GENOMIC DNA]</scope>
    <source>
        <strain evidence="2 5">3CS1</strain>
    </source>
</reference>
<comment type="caution">
    <text evidence="3">The sequence shown here is derived from an EMBL/GenBank/DDBJ whole genome shotgun (WGS) entry which is preliminary data.</text>
</comment>